<sequence>MKLRPILFYNLTGAALVLSWWLPSLLFWTSLDDDVFFFFNQFITPLYPHWTELMALLNTRAFDQVLFVIMLVLLFMAMRLDRQGSWHKWLAISVVMAIVAALLGSLLHDHLLLARPSPTLWFPQANHLSSLTTLPAKDTASDSFPSDHGLMAMIFASFMLRFAVRRIALTAVLMTVIATAPRIMVGAHWVSDVYMGSLAMALVILPWLLCTPVINGLVGPLDRALVLLQQRVISRPRH</sequence>
<feature type="transmembrane region" description="Helical" evidence="1">
    <location>
        <begin position="61"/>
        <end position="77"/>
    </location>
</feature>
<feature type="transmembrane region" description="Helical" evidence="1">
    <location>
        <begin position="197"/>
        <end position="218"/>
    </location>
</feature>
<evidence type="ECO:0000259" key="2">
    <source>
        <dbReference type="SMART" id="SM00014"/>
    </source>
</evidence>
<dbReference type="Pfam" id="PF01569">
    <property type="entry name" value="PAP2"/>
    <property type="match status" value="1"/>
</dbReference>
<protein>
    <submittedName>
        <fullName evidence="3">Phosphatase PAP2 family protein</fullName>
    </submittedName>
</protein>
<evidence type="ECO:0000313" key="4">
    <source>
        <dbReference type="Proteomes" id="UP000322553"/>
    </source>
</evidence>
<keyword evidence="1" id="KW-0812">Transmembrane</keyword>
<name>A0A5C0ZX60_9GAMM</name>
<proteinExistence type="predicted"/>
<keyword evidence="4" id="KW-1185">Reference proteome</keyword>
<dbReference type="KEGG" id="kuy:FY550_03135"/>
<dbReference type="EMBL" id="CP043420">
    <property type="protein sequence ID" value="QEL10227.1"/>
    <property type="molecule type" value="Genomic_DNA"/>
</dbReference>
<dbReference type="InterPro" id="IPR000326">
    <property type="entry name" value="PAP2/HPO"/>
</dbReference>
<feature type="transmembrane region" description="Helical" evidence="1">
    <location>
        <begin position="171"/>
        <end position="191"/>
    </location>
</feature>
<organism evidence="3 4">
    <name type="scientific">Kushneria phosphatilytica</name>
    <dbReference type="NCBI Taxonomy" id="657387"/>
    <lineage>
        <taxon>Bacteria</taxon>
        <taxon>Pseudomonadati</taxon>
        <taxon>Pseudomonadota</taxon>
        <taxon>Gammaproteobacteria</taxon>
        <taxon>Oceanospirillales</taxon>
        <taxon>Halomonadaceae</taxon>
        <taxon>Kushneria</taxon>
    </lineage>
</organism>
<dbReference type="Proteomes" id="UP000322553">
    <property type="component" value="Chromosome"/>
</dbReference>
<feature type="domain" description="Phosphatidic acid phosphatase type 2/haloperoxidase" evidence="2">
    <location>
        <begin position="91"/>
        <end position="208"/>
    </location>
</feature>
<feature type="transmembrane region" description="Helical" evidence="1">
    <location>
        <begin position="7"/>
        <end position="28"/>
    </location>
</feature>
<dbReference type="InterPro" id="IPR036938">
    <property type="entry name" value="PAP2/HPO_sf"/>
</dbReference>
<dbReference type="CDD" id="cd01610">
    <property type="entry name" value="PAP2_like"/>
    <property type="match status" value="1"/>
</dbReference>
<gene>
    <name evidence="3" type="ORF">FY550_03135</name>
</gene>
<dbReference type="SMART" id="SM00014">
    <property type="entry name" value="acidPPc"/>
    <property type="match status" value="1"/>
</dbReference>
<evidence type="ECO:0000313" key="3">
    <source>
        <dbReference type="EMBL" id="QEL10227.1"/>
    </source>
</evidence>
<feature type="transmembrane region" description="Helical" evidence="1">
    <location>
        <begin position="89"/>
        <end position="108"/>
    </location>
</feature>
<accession>A0A5C0ZX60</accession>
<dbReference type="SUPFAM" id="SSF48317">
    <property type="entry name" value="Acid phosphatase/Vanadium-dependent haloperoxidase"/>
    <property type="match status" value="1"/>
</dbReference>
<feature type="transmembrane region" description="Helical" evidence="1">
    <location>
        <begin position="148"/>
        <end position="164"/>
    </location>
</feature>
<dbReference type="RefSeq" id="WP_149054352.1">
    <property type="nucleotide sequence ID" value="NZ_CP043420.1"/>
</dbReference>
<dbReference type="Gene3D" id="1.20.144.10">
    <property type="entry name" value="Phosphatidic acid phosphatase type 2/haloperoxidase"/>
    <property type="match status" value="1"/>
</dbReference>
<evidence type="ECO:0000256" key="1">
    <source>
        <dbReference type="SAM" id="Phobius"/>
    </source>
</evidence>
<reference evidence="3 4" key="1">
    <citation type="submission" date="2019-08" db="EMBL/GenBank/DDBJ databases">
        <title>Complete genome sequence of Kushneria sp. YCWA18, a halophilic phosphate-solubilizing bacterium isolated from Daqiao saltern in China.</title>
        <authorList>
            <person name="Du G.-X."/>
            <person name="Qu L.-Y."/>
        </authorList>
    </citation>
    <scope>NUCLEOTIDE SEQUENCE [LARGE SCALE GENOMIC DNA]</scope>
    <source>
        <strain evidence="3 4">YCWA18</strain>
    </source>
</reference>
<keyword evidence="1" id="KW-1133">Transmembrane helix</keyword>
<dbReference type="AlphaFoldDB" id="A0A5C0ZX60"/>
<keyword evidence="1" id="KW-0472">Membrane</keyword>